<name>A0A9P6C121_9AGAR</name>
<feature type="transmembrane region" description="Helical" evidence="6">
    <location>
        <begin position="39"/>
        <end position="60"/>
    </location>
</feature>
<evidence type="ECO:0000256" key="6">
    <source>
        <dbReference type="SAM" id="Phobius"/>
    </source>
</evidence>
<evidence type="ECO:0000313" key="7">
    <source>
        <dbReference type="EMBL" id="KAF9447232.1"/>
    </source>
</evidence>
<comment type="subcellular location">
    <subcellularLocation>
        <location evidence="1">Membrane</location>
        <topology evidence="1">Multi-pass membrane protein</topology>
    </subcellularLocation>
</comment>
<evidence type="ECO:0000256" key="3">
    <source>
        <dbReference type="ARBA" id="ARBA00022692"/>
    </source>
</evidence>
<accession>A0A9P6C121</accession>
<reference evidence="7" key="1">
    <citation type="submission" date="2020-11" db="EMBL/GenBank/DDBJ databases">
        <authorList>
            <consortium name="DOE Joint Genome Institute"/>
            <person name="Ahrendt S."/>
            <person name="Riley R."/>
            <person name="Andreopoulos W."/>
            <person name="Labutti K."/>
            <person name="Pangilinan J."/>
            <person name="Ruiz-Duenas F.J."/>
            <person name="Barrasa J.M."/>
            <person name="Sanchez-Garcia M."/>
            <person name="Camarero S."/>
            <person name="Miyauchi S."/>
            <person name="Serrano A."/>
            <person name="Linde D."/>
            <person name="Babiker R."/>
            <person name="Drula E."/>
            <person name="Ayuso-Fernandez I."/>
            <person name="Pacheco R."/>
            <person name="Padilla G."/>
            <person name="Ferreira P."/>
            <person name="Barriuso J."/>
            <person name="Kellner H."/>
            <person name="Castanera R."/>
            <person name="Alfaro M."/>
            <person name="Ramirez L."/>
            <person name="Pisabarro A.G."/>
            <person name="Kuo A."/>
            <person name="Tritt A."/>
            <person name="Lipzen A."/>
            <person name="He G."/>
            <person name="Yan M."/>
            <person name="Ng V."/>
            <person name="Cullen D."/>
            <person name="Martin F."/>
            <person name="Rosso M.-N."/>
            <person name="Henrissat B."/>
            <person name="Hibbett D."/>
            <person name="Martinez A.T."/>
            <person name="Grigoriev I.V."/>
        </authorList>
    </citation>
    <scope>NUCLEOTIDE SEQUENCE</scope>
    <source>
        <strain evidence="7">MF-IS2</strain>
    </source>
</reference>
<sequence>MNIPVNINWRRVAGITLIFIGSVVLVIEGWPVILTTLGFTTNGVAAGSIAAAAQSFFYGGATTGLFSALQSAGALAAAPVIGHILLGAGLFGAGTAASV</sequence>
<feature type="transmembrane region" description="Helical" evidence="6">
    <location>
        <begin position="72"/>
        <end position="93"/>
    </location>
</feature>
<evidence type="ECO:0000256" key="4">
    <source>
        <dbReference type="ARBA" id="ARBA00022989"/>
    </source>
</evidence>
<dbReference type="InterPro" id="IPR009311">
    <property type="entry name" value="IFI6/IFI27-like"/>
</dbReference>
<evidence type="ECO:0000313" key="8">
    <source>
        <dbReference type="Proteomes" id="UP000807342"/>
    </source>
</evidence>
<keyword evidence="3 6" id="KW-0812">Transmembrane</keyword>
<dbReference type="EMBL" id="MU151209">
    <property type="protein sequence ID" value="KAF9447232.1"/>
    <property type="molecule type" value="Genomic_DNA"/>
</dbReference>
<keyword evidence="5 6" id="KW-0472">Membrane</keyword>
<keyword evidence="4 6" id="KW-1133">Transmembrane helix</keyword>
<evidence type="ECO:0000256" key="2">
    <source>
        <dbReference type="ARBA" id="ARBA00007262"/>
    </source>
</evidence>
<keyword evidence="8" id="KW-1185">Reference proteome</keyword>
<dbReference type="AlphaFoldDB" id="A0A9P6C121"/>
<dbReference type="Pfam" id="PF06140">
    <property type="entry name" value="Ifi-6-16"/>
    <property type="match status" value="1"/>
</dbReference>
<proteinExistence type="inferred from homology"/>
<comment type="similarity">
    <text evidence="2">Belongs to the IFI6/IFI27 family.</text>
</comment>
<dbReference type="Gene3D" id="6.10.110.10">
    <property type="match status" value="1"/>
</dbReference>
<evidence type="ECO:0000256" key="5">
    <source>
        <dbReference type="ARBA" id="ARBA00023136"/>
    </source>
</evidence>
<dbReference type="InterPro" id="IPR038213">
    <property type="entry name" value="IFI6/IFI27-like_sf"/>
</dbReference>
<comment type="caution">
    <text evidence="7">The sequence shown here is derived from an EMBL/GenBank/DDBJ whole genome shotgun (WGS) entry which is preliminary data.</text>
</comment>
<gene>
    <name evidence="7" type="ORF">P691DRAFT_776280</name>
</gene>
<dbReference type="GO" id="GO:0016020">
    <property type="term" value="C:membrane"/>
    <property type="evidence" value="ECO:0007669"/>
    <property type="project" value="UniProtKB-SubCell"/>
</dbReference>
<feature type="transmembrane region" description="Helical" evidence="6">
    <location>
        <begin position="12"/>
        <end position="33"/>
    </location>
</feature>
<evidence type="ECO:0000256" key="1">
    <source>
        <dbReference type="ARBA" id="ARBA00004141"/>
    </source>
</evidence>
<protein>
    <submittedName>
        <fullName evidence="7">Uncharacterized protein</fullName>
    </submittedName>
</protein>
<organism evidence="7 8">
    <name type="scientific">Macrolepiota fuliginosa MF-IS2</name>
    <dbReference type="NCBI Taxonomy" id="1400762"/>
    <lineage>
        <taxon>Eukaryota</taxon>
        <taxon>Fungi</taxon>
        <taxon>Dikarya</taxon>
        <taxon>Basidiomycota</taxon>
        <taxon>Agaricomycotina</taxon>
        <taxon>Agaricomycetes</taxon>
        <taxon>Agaricomycetidae</taxon>
        <taxon>Agaricales</taxon>
        <taxon>Agaricineae</taxon>
        <taxon>Agaricaceae</taxon>
        <taxon>Macrolepiota</taxon>
    </lineage>
</organism>
<dbReference type="Proteomes" id="UP000807342">
    <property type="component" value="Unassembled WGS sequence"/>
</dbReference>